<dbReference type="OrthoDB" id="9807574at2"/>
<dbReference type="Gene3D" id="2.40.160.20">
    <property type="match status" value="1"/>
</dbReference>
<comment type="similarity">
    <text evidence="1">Belongs to the OmpW/AlkL family.</text>
</comment>
<dbReference type="GO" id="GO:0019867">
    <property type="term" value="C:outer membrane"/>
    <property type="evidence" value="ECO:0007669"/>
    <property type="project" value="InterPro"/>
</dbReference>
<evidence type="ECO:0000256" key="1">
    <source>
        <dbReference type="ARBA" id="ARBA00009330"/>
    </source>
</evidence>
<dbReference type="AlphaFoldDB" id="A0A916Z263"/>
<gene>
    <name evidence="3" type="ORF">GCM10010990_23540</name>
</gene>
<dbReference type="Proteomes" id="UP000612349">
    <property type="component" value="Unassembled WGS sequence"/>
</dbReference>
<evidence type="ECO:0000313" key="4">
    <source>
        <dbReference type="Proteomes" id="UP000612349"/>
    </source>
</evidence>
<protein>
    <submittedName>
        <fullName evidence="3">Outer membrane protein</fullName>
    </submittedName>
</protein>
<evidence type="ECO:0000256" key="2">
    <source>
        <dbReference type="SAM" id="SignalP"/>
    </source>
</evidence>
<reference evidence="3" key="2">
    <citation type="submission" date="2020-09" db="EMBL/GenBank/DDBJ databases">
        <authorList>
            <person name="Sun Q."/>
            <person name="Zhou Y."/>
        </authorList>
    </citation>
    <scope>NUCLEOTIDE SEQUENCE</scope>
    <source>
        <strain evidence="3">CGMCC 1.15360</strain>
    </source>
</reference>
<dbReference type="InterPro" id="IPR011250">
    <property type="entry name" value="OMP/PagP_B-barrel"/>
</dbReference>
<feature type="signal peptide" evidence="2">
    <location>
        <begin position="1"/>
        <end position="23"/>
    </location>
</feature>
<dbReference type="RefSeq" id="WP_066777320.1">
    <property type="nucleotide sequence ID" value="NZ_BMIP01000005.1"/>
</dbReference>
<accession>A0A916Z263</accession>
<keyword evidence="4" id="KW-1185">Reference proteome</keyword>
<organism evidence="3 4">
    <name type="scientific">Croceicoccus mobilis</name>
    <dbReference type="NCBI Taxonomy" id="1703339"/>
    <lineage>
        <taxon>Bacteria</taxon>
        <taxon>Pseudomonadati</taxon>
        <taxon>Pseudomonadota</taxon>
        <taxon>Alphaproteobacteria</taxon>
        <taxon>Sphingomonadales</taxon>
        <taxon>Erythrobacteraceae</taxon>
        <taxon>Croceicoccus</taxon>
    </lineage>
</organism>
<dbReference type="PANTHER" id="PTHR36920">
    <property type="match status" value="1"/>
</dbReference>
<sequence>MKKIALAGVAAIAAIAAPAVANAQEAGDVQVKLFATGVVPDGKIKSVDVDLVGLPAGTDTHANNNVVPTVAVEYFFTDFLSVETICCMTEHDVDVFSGPLKGAELVSDAKLIPATVTAKLHADLGGVKPYVGAGPTLFLWLNEKAGSTAKGLGVNGFKMSNDVGFALQAGFDIPIPDSKFGASVDVKRYFIDTTAKWYVDGTKVIQTVHELDPWVVSAGVTYRF</sequence>
<reference evidence="3" key="1">
    <citation type="journal article" date="2014" name="Int. J. Syst. Evol. Microbiol.">
        <title>Complete genome sequence of Corynebacterium casei LMG S-19264T (=DSM 44701T), isolated from a smear-ripened cheese.</title>
        <authorList>
            <consortium name="US DOE Joint Genome Institute (JGI-PGF)"/>
            <person name="Walter F."/>
            <person name="Albersmeier A."/>
            <person name="Kalinowski J."/>
            <person name="Ruckert C."/>
        </authorList>
    </citation>
    <scope>NUCLEOTIDE SEQUENCE</scope>
    <source>
        <strain evidence="3">CGMCC 1.15360</strain>
    </source>
</reference>
<dbReference type="EMBL" id="BMIP01000005">
    <property type="protein sequence ID" value="GGD73218.1"/>
    <property type="molecule type" value="Genomic_DNA"/>
</dbReference>
<comment type="caution">
    <text evidence="3">The sequence shown here is derived from an EMBL/GenBank/DDBJ whole genome shotgun (WGS) entry which is preliminary data.</text>
</comment>
<dbReference type="Pfam" id="PF03922">
    <property type="entry name" value="OmpW"/>
    <property type="match status" value="1"/>
</dbReference>
<dbReference type="InterPro" id="IPR005618">
    <property type="entry name" value="OMPW"/>
</dbReference>
<dbReference type="GO" id="GO:0055085">
    <property type="term" value="P:transmembrane transport"/>
    <property type="evidence" value="ECO:0007669"/>
    <property type="project" value="TreeGrafter"/>
</dbReference>
<name>A0A916Z263_9SPHN</name>
<dbReference type="PANTHER" id="PTHR36920:SF1">
    <property type="entry name" value="OUTER MEMBRANE PROTEIN W"/>
    <property type="match status" value="1"/>
</dbReference>
<proteinExistence type="inferred from homology"/>
<evidence type="ECO:0000313" key="3">
    <source>
        <dbReference type="EMBL" id="GGD73218.1"/>
    </source>
</evidence>
<dbReference type="SUPFAM" id="SSF56925">
    <property type="entry name" value="OMPA-like"/>
    <property type="match status" value="1"/>
</dbReference>
<keyword evidence="2" id="KW-0732">Signal</keyword>
<feature type="chain" id="PRO_5036788231" evidence="2">
    <location>
        <begin position="24"/>
        <end position="224"/>
    </location>
</feature>